<accession>A0A9Q9EGY5</accession>
<organism evidence="2 3">
    <name type="scientific">Septoria linicola</name>
    <dbReference type="NCBI Taxonomy" id="215465"/>
    <lineage>
        <taxon>Eukaryota</taxon>
        <taxon>Fungi</taxon>
        <taxon>Dikarya</taxon>
        <taxon>Ascomycota</taxon>
        <taxon>Pezizomycotina</taxon>
        <taxon>Dothideomycetes</taxon>
        <taxon>Dothideomycetidae</taxon>
        <taxon>Mycosphaerellales</taxon>
        <taxon>Mycosphaerellaceae</taxon>
        <taxon>Septoria</taxon>
    </lineage>
</organism>
<name>A0A9Q9EGY5_9PEZI</name>
<reference evidence="2" key="1">
    <citation type="submission" date="2022-06" db="EMBL/GenBank/DDBJ databases">
        <title>Complete genome sequences of two strains of the flax pathogen Septoria linicola.</title>
        <authorList>
            <person name="Lapalu N."/>
            <person name="Simon A."/>
            <person name="Demenou B."/>
            <person name="Paumier D."/>
            <person name="Guillot M.-P."/>
            <person name="Gout L."/>
            <person name="Valade R."/>
        </authorList>
    </citation>
    <scope>NUCLEOTIDE SEQUENCE</scope>
    <source>
        <strain evidence="2">SE15195</strain>
    </source>
</reference>
<dbReference type="Proteomes" id="UP001056384">
    <property type="component" value="Chromosome 1"/>
</dbReference>
<feature type="region of interest" description="Disordered" evidence="1">
    <location>
        <begin position="149"/>
        <end position="184"/>
    </location>
</feature>
<gene>
    <name evidence="2" type="ORF">Slin15195_G020720</name>
</gene>
<sequence>MASISGTLRVEPLSGQQKVKFRGHRPRLTAQNPEACTQASTKFTSSIAYNSTKSLERSSNRSKMRPHEMIRHGIADAALESKQPSAKAKSSTQRGHVLVWRDMCGRRQQIVIPAWVKEQQEQNCACTVCKPRTASDSGWLNSLKKWLPWPGNSSKDAEKKDEGEMEVEMQEIKSPITNEKERDG</sequence>
<dbReference type="AlphaFoldDB" id="A0A9Q9EGY5"/>
<evidence type="ECO:0000313" key="3">
    <source>
        <dbReference type="Proteomes" id="UP001056384"/>
    </source>
</evidence>
<evidence type="ECO:0000313" key="2">
    <source>
        <dbReference type="EMBL" id="USW48753.1"/>
    </source>
</evidence>
<evidence type="ECO:0000256" key="1">
    <source>
        <dbReference type="SAM" id="MobiDB-lite"/>
    </source>
</evidence>
<protein>
    <submittedName>
        <fullName evidence="2">Uncharacterized protein</fullName>
    </submittedName>
</protein>
<proteinExistence type="predicted"/>
<keyword evidence="3" id="KW-1185">Reference proteome</keyword>
<dbReference type="EMBL" id="CP099418">
    <property type="protein sequence ID" value="USW48753.1"/>
    <property type="molecule type" value="Genomic_DNA"/>
</dbReference>
<feature type="region of interest" description="Disordered" evidence="1">
    <location>
        <begin position="1"/>
        <end position="31"/>
    </location>
</feature>